<dbReference type="Gene3D" id="4.10.400.10">
    <property type="entry name" value="Low-density Lipoprotein Receptor"/>
    <property type="match status" value="1"/>
</dbReference>
<evidence type="ECO:0000256" key="5">
    <source>
        <dbReference type="SAM" id="SignalP"/>
    </source>
</evidence>
<keyword evidence="4" id="KW-0472">Membrane</keyword>
<dbReference type="AlphaFoldDB" id="A0A7E4V0M8"/>
<dbReference type="Pfam" id="PF00431">
    <property type="entry name" value="CUB"/>
    <property type="match status" value="1"/>
</dbReference>
<dbReference type="CDD" id="cd00041">
    <property type="entry name" value="CUB"/>
    <property type="match status" value="1"/>
</dbReference>
<dbReference type="SUPFAM" id="SSF49854">
    <property type="entry name" value="Spermadhesin, CUB domain"/>
    <property type="match status" value="1"/>
</dbReference>
<keyword evidence="5" id="KW-0732">Signal</keyword>
<dbReference type="InterPro" id="IPR002172">
    <property type="entry name" value="LDrepeatLR_classA_rpt"/>
</dbReference>
<reference evidence="7" key="1">
    <citation type="journal article" date="2013" name="Genetics">
        <title>The draft genome and transcriptome of Panagrellus redivivus are shaped by the harsh demands of a free-living lifestyle.</title>
        <authorList>
            <person name="Srinivasan J."/>
            <person name="Dillman A.R."/>
            <person name="Macchietto M.G."/>
            <person name="Heikkinen L."/>
            <person name="Lakso M."/>
            <person name="Fracchia K.M."/>
            <person name="Antoshechkin I."/>
            <person name="Mortazavi A."/>
            <person name="Wong G."/>
            <person name="Sternberg P.W."/>
        </authorList>
    </citation>
    <scope>NUCLEOTIDE SEQUENCE [LARGE SCALE GENOMIC DNA]</scope>
    <source>
        <strain evidence="7">MT8872</strain>
    </source>
</reference>
<dbReference type="Gene3D" id="2.60.120.290">
    <property type="entry name" value="Spermadhesin, CUB domain"/>
    <property type="match status" value="1"/>
</dbReference>
<dbReference type="SUPFAM" id="SSF57424">
    <property type="entry name" value="LDL receptor-like module"/>
    <property type="match status" value="1"/>
</dbReference>
<sequence>MLWPAAWILFTWLVRIAFTAAVPTSASIQPDAIPPVLPICSTGALSDSAPSASIYRHRYTPTHIGVLPAAGSFAQLVLGENGTIPTPAPTTTLPPDLIQVGDYHDISLSALAPLHCSIKLEACASCTISLEYLPPRKFFDDKNGLQLANCGTANNGPCFDLEVVEERSDQSMPFMSSPIINDVYSRTSIWTLSGRRRINSTGNALTIVATFRNVDNNTQLTDYLDKLFPMTASVVDNTQVITGVPRESIFFANQTSIGFIESPRYPDSYPRTIVKNYTLVNQNESGYVRLVFDDFHVHFQSELKIIDSDGQELFNTRSEYRRPPAVMSKANTLTVIFSGHDFTQLVGFRARYEFVESALWPDKPTRRNCDEYLEGYGGEINLGNQKSLINKYVDCIWLIGRFPALSRTFDKIYLKVEEFKLKGVALRLEVRRGPSSTSERVLMLFDEQTHSQLERKQPLDGLLTEDSSQPAFYVRLRGYMAVNTGLSIVYTQFYRWATALCPGGDGEFHCDNSKCIKSNLQCDGFDHCGDASDEVCHIESTAYDTPHIDVAGALTLVIGAVGVIVLLLTIVAVMSKFYRNRFLNQTRGRSGHARSTSIINAAGNAMATEAYCNELAPTIQTIGDRRFYVLPESQISVIEAPPTYDDALKHPAIPVLPPRQRARSAMAFVYVNDGYSPEGGPSNLASPERQAPTATPEPTEGPIPRPRRVKRRLTKTGTDAAATSSAQRSQSSPTSPRLEPESTDPPTASPPPPPTSSPPEADDQPGPSSSRSRDTGAAEDDQNSESWV</sequence>
<dbReference type="InterPro" id="IPR035914">
    <property type="entry name" value="Sperma_CUB_dom_sf"/>
</dbReference>
<evidence type="ECO:0000256" key="1">
    <source>
        <dbReference type="ARBA" id="ARBA00023157"/>
    </source>
</evidence>
<dbReference type="InterPro" id="IPR036055">
    <property type="entry name" value="LDL_receptor-like_sf"/>
</dbReference>
<feature type="disulfide bond" evidence="2">
    <location>
        <begin position="510"/>
        <end position="528"/>
    </location>
</feature>
<feature type="domain" description="CUB" evidence="6">
    <location>
        <begin position="246"/>
        <end position="355"/>
    </location>
</feature>
<feature type="compositionally biased region" description="Basic residues" evidence="3">
    <location>
        <begin position="705"/>
        <end position="714"/>
    </location>
</feature>
<feature type="compositionally biased region" description="Low complexity" evidence="3">
    <location>
        <begin position="687"/>
        <end position="698"/>
    </location>
</feature>
<reference evidence="8" key="2">
    <citation type="submission" date="2020-10" db="UniProtKB">
        <authorList>
            <consortium name="WormBaseParasite"/>
        </authorList>
    </citation>
    <scope>IDENTIFICATION</scope>
</reference>
<keyword evidence="4" id="KW-1133">Transmembrane helix</keyword>
<dbReference type="SMART" id="SM00042">
    <property type="entry name" value="CUB"/>
    <property type="match status" value="1"/>
</dbReference>
<protein>
    <submittedName>
        <fullName evidence="8">CUB domain-containing protein</fullName>
    </submittedName>
</protein>
<evidence type="ECO:0000256" key="2">
    <source>
        <dbReference type="PROSITE-ProRule" id="PRU00124"/>
    </source>
</evidence>
<dbReference type="SMART" id="SM00192">
    <property type="entry name" value="LDLa"/>
    <property type="match status" value="1"/>
</dbReference>
<dbReference type="PANTHER" id="PTHR24652">
    <property type="entry name" value="LOW-DENSITY LIPOPROTEIN RECEPTOR CLASS A DOMAIN-CONTAINING PROTEIN 2"/>
    <property type="match status" value="1"/>
</dbReference>
<evidence type="ECO:0000256" key="3">
    <source>
        <dbReference type="SAM" id="MobiDB-lite"/>
    </source>
</evidence>
<dbReference type="Proteomes" id="UP000492821">
    <property type="component" value="Unassembled WGS sequence"/>
</dbReference>
<feature type="compositionally biased region" description="Low complexity" evidence="3">
    <location>
        <begin position="720"/>
        <end position="737"/>
    </location>
</feature>
<feature type="signal peptide" evidence="5">
    <location>
        <begin position="1"/>
        <end position="21"/>
    </location>
</feature>
<feature type="chain" id="PRO_5029006517" evidence="5">
    <location>
        <begin position="22"/>
        <end position="788"/>
    </location>
</feature>
<feature type="compositionally biased region" description="Acidic residues" evidence="3">
    <location>
        <begin position="777"/>
        <end position="788"/>
    </location>
</feature>
<dbReference type="InterPro" id="IPR000859">
    <property type="entry name" value="CUB_dom"/>
</dbReference>
<organism evidence="7 8">
    <name type="scientific">Panagrellus redivivus</name>
    <name type="common">Microworm</name>
    <dbReference type="NCBI Taxonomy" id="6233"/>
    <lineage>
        <taxon>Eukaryota</taxon>
        <taxon>Metazoa</taxon>
        <taxon>Ecdysozoa</taxon>
        <taxon>Nematoda</taxon>
        <taxon>Chromadorea</taxon>
        <taxon>Rhabditida</taxon>
        <taxon>Tylenchina</taxon>
        <taxon>Panagrolaimomorpha</taxon>
        <taxon>Panagrolaimoidea</taxon>
        <taxon>Panagrolaimidae</taxon>
        <taxon>Panagrellus</taxon>
    </lineage>
</organism>
<keyword evidence="1 2" id="KW-1015">Disulfide bond</keyword>
<evidence type="ECO:0000256" key="4">
    <source>
        <dbReference type="SAM" id="Phobius"/>
    </source>
</evidence>
<feature type="region of interest" description="Disordered" evidence="3">
    <location>
        <begin position="678"/>
        <end position="788"/>
    </location>
</feature>
<evidence type="ECO:0000313" key="8">
    <source>
        <dbReference type="WBParaSite" id="Pan_g15152.t1"/>
    </source>
</evidence>
<dbReference type="InterPro" id="IPR042333">
    <property type="entry name" value="LRAD2/Mig-13-like"/>
</dbReference>
<accession>A0A7E4V0M8</accession>
<keyword evidence="7" id="KW-1185">Reference proteome</keyword>
<dbReference type="WBParaSite" id="Pan_g15152.t1">
    <property type="protein sequence ID" value="Pan_g15152.t1"/>
    <property type="gene ID" value="Pan_g15152"/>
</dbReference>
<dbReference type="CDD" id="cd00112">
    <property type="entry name" value="LDLa"/>
    <property type="match status" value="1"/>
</dbReference>
<feature type="compositionally biased region" description="Pro residues" evidence="3">
    <location>
        <begin position="747"/>
        <end position="757"/>
    </location>
</feature>
<comment type="caution">
    <text evidence="2">Lacks conserved residue(s) required for the propagation of feature annotation.</text>
</comment>
<evidence type="ECO:0000259" key="6">
    <source>
        <dbReference type="SMART" id="SM00042"/>
    </source>
</evidence>
<proteinExistence type="predicted"/>
<evidence type="ECO:0000313" key="7">
    <source>
        <dbReference type="Proteomes" id="UP000492821"/>
    </source>
</evidence>
<dbReference type="PROSITE" id="PS50068">
    <property type="entry name" value="LDLRA_2"/>
    <property type="match status" value="1"/>
</dbReference>
<dbReference type="Pfam" id="PF00057">
    <property type="entry name" value="Ldl_recept_a"/>
    <property type="match status" value="1"/>
</dbReference>
<name>A0A7E4V0M8_PANRE</name>
<keyword evidence="4" id="KW-0812">Transmembrane</keyword>
<dbReference type="PANTHER" id="PTHR24652:SF69">
    <property type="entry name" value="CUB DOMAIN-CONTAINING PROTEIN"/>
    <property type="match status" value="1"/>
</dbReference>
<feature type="transmembrane region" description="Helical" evidence="4">
    <location>
        <begin position="550"/>
        <end position="573"/>
    </location>
</feature>